<keyword evidence="2" id="KW-0560">Oxidoreductase</keyword>
<comment type="catalytic activity">
    <reaction evidence="2">
        <text>2 superoxide + 2 H(+) = H2O2 + O2</text>
        <dbReference type="Rhea" id="RHEA:20696"/>
        <dbReference type="ChEBI" id="CHEBI:15378"/>
        <dbReference type="ChEBI" id="CHEBI:15379"/>
        <dbReference type="ChEBI" id="CHEBI:16240"/>
        <dbReference type="ChEBI" id="CHEBI:18421"/>
        <dbReference type="EC" id="1.15.1.1"/>
    </reaction>
</comment>
<comment type="function">
    <text evidence="2">Destroys radicals which are normally produced within the cells and which are toxic to biological systems.</text>
</comment>
<dbReference type="Pfam" id="PF00080">
    <property type="entry name" value="Sod_Cu"/>
    <property type="match status" value="1"/>
</dbReference>
<organism evidence="5">
    <name type="scientific">Solibacter usitatus (strain Ellin6076)</name>
    <dbReference type="NCBI Taxonomy" id="234267"/>
    <lineage>
        <taxon>Bacteria</taxon>
        <taxon>Pseudomonadati</taxon>
        <taxon>Acidobacteriota</taxon>
        <taxon>Terriglobia</taxon>
        <taxon>Bryobacterales</taxon>
        <taxon>Solibacteraceae</taxon>
        <taxon>Candidatus Solibacter</taxon>
    </lineage>
</organism>
<comment type="cofactor">
    <cofactor evidence="2">
        <name>Zn(2+)</name>
        <dbReference type="ChEBI" id="CHEBI:29105"/>
    </cofactor>
    <text evidence="2">Binds 1 zinc ion per subunit.</text>
</comment>
<dbReference type="EMBL" id="CP000473">
    <property type="protein sequence ID" value="ABJ81156.1"/>
    <property type="molecule type" value="Genomic_DNA"/>
</dbReference>
<dbReference type="PANTHER" id="PTHR10003">
    <property type="entry name" value="SUPEROXIDE DISMUTASE CU-ZN -RELATED"/>
    <property type="match status" value="1"/>
</dbReference>
<dbReference type="CDD" id="cd00305">
    <property type="entry name" value="Cu-Zn_Superoxide_Dismutase"/>
    <property type="match status" value="1"/>
</dbReference>
<dbReference type="Gene3D" id="2.60.40.200">
    <property type="entry name" value="Superoxide dismutase, copper/zinc binding domain"/>
    <property type="match status" value="1"/>
</dbReference>
<dbReference type="PROSITE" id="PS00332">
    <property type="entry name" value="SOD_CU_ZN_2"/>
    <property type="match status" value="1"/>
</dbReference>
<sequence length="174" mass="17549" precursor="true">MTRQVIALAASGFFGVVLFAADKPVTVTLKDAAGKDVGTARISDGPAGKGVKIALNLKGLPPGEHALHIHTNAKCEAPAFTSAGGHFNPANAHHGVNNPATPKPHAGDMPNFTVKPNGMAKLTVDDAAVTLGDGANSVFTNGGTALVIHAKPDDLMSDPSGNAGDRIACGTITK</sequence>
<dbReference type="HOGENOM" id="CLU_056632_8_1_0"/>
<keyword evidence="3" id="KW-0732">Signal</keyword>
<dbReference type="InterPro" id="IPR024134">
    <property type="entry name" value="SOD_Cu/Zn_/chaperone"/>
</dbReference>
<dbReference type="SUPFAM" id="SSF49329">
    <property type="entry name" value="Cu,Zn superoxide dismutase-like"/>
    <property type="match status" value="1"/>
</dbReference>
<dbReference type="KEGG" id="sus:Acid_0141"/>
<dbReference type="InterPro" id="IPR018152">
    <property type="entry name" value="SOD_Cu/Zn_BS"/>
</dbReference>
<dbReference type="InterPro" id="IPR001424">
    <property type="entry name" value="SOD_Cu_Zn_dom"/>
</dbReference>
<evidence type="ECO:0000256" key="1">
    <source>
        <dbReference type="ARBA" id="ARBA00010457"/>
    </source>
</evidence>
<comment type="similarity">
    <text evidence="1 2">Belongs to the Cu-Zn superoxide dismutase family.</text>
</comment>
<dbReference type="EC" id="1.15.1.1" evidence="2"/>
<dbReference type="OrthoDB" id="9792957at2"/>
<dbReference type="eggNOG" id="COG2032">
    <property type="taxonomic scope" value="Bacteria"/>
</dbReference>
<proteinExistence type="inferred from homology"/>
<dbReference type="GO" id="GO:0005507">
    <property type="term" value="F:copper ion binding"/>
    <property type="evidence" value="ECO:0007669"/>
    <property type="project" value="InterPro"/>
</dbReference>
<protein>
    <recommendedName>
        <fullName evidence="2">Superoxide dismutase [Cu-Zn]</fullName>
        <ecNumber evidence="2">1.15.1.1</ecNumber>
    </recommendedName>
</protein>
<dbReference type="AlphaFoldDB" id="Q02CR0"/>
<reference evidence="5" key="1">
    <citation type="submission" date="2006-10" db="EMBL/GenBank/DDBJ databases">
        <title>Complete sequence of Solibacter usitatus Ellin6076.</title>
        <authorList>
            <consortium name="US DOE Joint Genome Institute"/>
            <person name="Copeland A."/>
            <person name="Lucas S."/>
            <person name="Lapidus A."/>
            <person name="Barry K."/>
            <person name="Detter J.C."/>
            <person name="Glavina del Rio T."/>
            <person name="Hammon N."/>
            <person name="Israni S."/>
            <person name="Dalin E."/>
            <person name="Tice H."/>
            <person name="Pitluck S."/>
            <person name="Thompson L.S."/>
            <person name="Brettin T."/>
            <person name="Bruce D."/>
            <person name="Han C."/>
            <person name="Tapia R."/>
            <person name="Gilna P."/>
            <person name="Schmutz J."/>
            <person name="Larimer F."/>
            <person name="Land M."/>
            <person name="Hauser L."/>
            <person name="Kyrpides N."/>
            <person name="Mikhailova N."/>
            <person name="Janssen P.H."/>
            <person name="Kuske C.R."/>
            <person name="Richardson P."/>
        </authorList>
    </citation>
    <scope>NUCLEOTIDE SEQUENCE</scope>
    <source>
        <strain evidence="5">Ellin6076</strain>
    </source>
</reference>
<accession>Q02CR0</accession>
<feature type="chain" id="PRO_5004164032" description="Superoxide dismutase [Cu-Zn]" evidence="3">
    <location>
        <begin position="21"/>
        <end position="174"/>
    </location>
</feature>
<feature type="signal peptide" evidence="3">
    <location>
        <begin position="1"/>
        <end position="20"/>
    </location>
</feature>
<evidence type="ECO:0000313" key="5">
    <source>
        <dbReference type="EMBL" id="ABJ81156.1"/>
    </source>
</evidence>
<dbReference type="STRING" id="234267.Acid_0141"/>
<comment type="cofactor">
    <cofactor evidence="2">
        <name>Cu cation</name>
        <dbReference type="ChEBI" id="CHEBI:23378"/>
    </cofactor>
    <text evidence="2">Binds 1 copper ion per subunit.</text>
</comment>
<dbReference type="InterPro" id="IPR036423">
    <property type="entry name" value="SOD-like_Cu/Zn_dom_sf"/>
</dbReference>
<dbReference type="InParanoid" id="Q02CR0"/>
<evidence type="ECO:0000259" key="4">
    <source>
        <dbReference type="Pfam" id="PF00080"/>
    </source>
</evidence>
<feature type="domain" description="Superoxide dismutase copper/zinc binding" evidence="4">
    <location>
        <begin position="38"/>
        <end position="172"/>
    </location>
</feature>
<evidence type="ECO:0000256" key="2">
    <source>
        <dbReference type="RuleBase" id="RU000393"/>
    </source>
</evidence>
<dbReference type="GO" id="GO:0004784">
    <property type="term" value="F:superoxide dismutase activity"/>
    <property type="evidence" value="ECO:0007669"/>
    <property type="project" value="UniProtKB-EC"/>
</dbReference>
<keyword evidence="2" id="KW-0186">Copper</keyword>
<dbReference type="FunCoup" id="Q02CR0">
    <property type="interactions" value="91"/>
</dbReference>
<keyword evidence="2" id="KW-0862">Zinc</keyword>
<evidence type="ECO:0000256" key="3">
    <source>
        <dbReference type="SAM" id="SignalP"/>
    </source>
</evidence>
<gene>
    <name evidence="5" type="ordered locus">Acid_0141</name>
</gene>
<keyword evidence="2" id="KW-0479">Metal-binding</keyword>
<name>Q02CR0_SOLUE</name>